<keyword evidence="2" id="KW-1185">Reference proteome</keyword>
<protein>
    <recommendedName>
        <fullName evidence="3">Type VI secretion system needle protein Hcp</fullName>
    </recommendedName>
</protein>
<dbReference type="GO" id="GO:0033104">
    <property type="term" value="C:type VI protein secretion system complex"/>
    <property type="evidence" value="ECO:0007669"/>
    <property type="project" value="InterPro"/>
</dbReference>
<evidence type="ECO:0000313" key="1">
    <source>
        <dbReference type="EMBL" id="CEN35869.1"/>
    </source>
</evidence>
<dbReference type="Proteomes" id="UP000038055">
    <property type="component" value="Unassembled WGS sequence"/>
</dbReference>
<evidence type="ECO:0008006" key="3">
    <source>
        <dbReference type="Google" id="ProtNLM"/>
    </source>
</evidence>
<dbReference type="EMBL" id="CDOD01000022">
    <property type="protein sequence ID" value="CEN35869.1"/>
    <property type="molecule type" value="Genomic_DNA"/>
</dbReference>
<dbReference type="RefSeq" id="WP_041992188.1">
    <property type="nucleotide sequence ID" value="NZ_CDOD01000022.1"/>
</dbReference>
<dbReference type="Pfam" id="PF17642">
    <property type="entry name" value="TssD"/>
    <property type="match status" value="1"/>
</dbReference>
<organism evidence="1 2">
    <name type="scientific">Capnocytophaga cynodegmi</name>
    <dbReference type="NCBI Taxonomy" id="28189"/>
    <lineage>
        <taxon>Bacteria</taxon>
        <taxon>Pseudomonadati</taxon>
        <taxon>Bacteroidota</taxon>
        <taxon>Flavobacteriia</taxon>
        <taxon>Flavobacteriales</taxon>
        <taxon>Flavobacteriaceae</taxon>
        <taxon>Capnocytophaga</taxon>
    </lineage>
</organism>
<reference evidence="2" key="1">
    <citation type="submission" date="2015-01" db="EMBL/GenBank/DDBJ databases">
        <authorList>
            <person name="MANFREDI Pablo"/>
        </authorList>
    </citation>
    <scope>NUCLEOTIDE SEQUENCE [LARGE SCALE GENOMIC DNA]</scope>
    <source>
        <strain evidence="2">Ccyn2B</strain>
    </source>
</reference>
<accession>A0A0B7HBE1</accession>
<name>A0A0B7HBE1_9FLAO</name>
<dbReference type="AlphaFoldDB" id="A0A0B7HBE1"/>
<gene>
    <name evidence="1" type="ORF">CCYN2B_290036</name>
</gene>
<proteinExistence type="predicted"/>
<evidence type="ECO:0000313" key="2">
    <source>
        <dbReference type="Proteomes" id="UP000038055"/>
    </source>
</evidence>
<dbReference type="InterPro" id="IPR041408">
    <property type="entry name" value="Hcp_Tssd"/>
</dbReference>
<sequence>MSFSNIANNAIGLFQPDANLEVFLILNGKEYELSQFNCDFVQHTDIKGEPQSEIKGGKLIVTIEQFPDNQIFYWAINEFSKKSGEIVFRNKTSSASLKIKFENAYCVNMIQKIDTYTGVTSTFLISPERIYLNDNLLDNNWE</sequence>